<keyword evidence="2" id="KW-1185">Reference proteome</keyword>
<sequence length="252" mass="28787">MLVQATRWVLSYPRTASLPNNTDGFLLAHQQMRAALLTMFKDIQRQRRIRQERLQRCSACSEALKQTMRHLKRRQCPLRVAVCNALLRTSGVVYLYGPSGVGKTTAVERHWGPERVFCPTIKPFDGNDFIFDGLDINRHSVIFIDEIRPQYFEGSSDLEATLLRLLNGNSFLINTKHQSHVYVDWAQRLIVVLAGHASPEEYSPDFQRRLRNENNVAIEMDHDIEECHGECQPVPDGAYAAAADDEPDNGMY</sequence>
<name>A0A267EN68_9PLAT</name>
<proteinExistence type="predicted"/>
<dbReference type="AlphaFoldDB" id="A0A267EN68"/>
<gene>
    <name evidence="1" type="ORF">BOX15_Mlig013629g1</name>
</gene>
<dbReference type="InterPro" id="IPR027417">
    <property type="entry name" value="P-loop_NTPase"/>
</dbReference>
<reference evidence="1 2" key="1">
    <citation type="submission" date="2017-06" db="EMBL/GenBank/DDBJ databases">
        <title>A platform for efficient transgenesis in Macrostomum lignano, a flatworm model organism for stem cell research.</title>
        <authorList>
            <person name="Berezikov E."/>
        </authorList>
    </citation>
    <scope>NUCLEOTIDE SEQUENCE [LARGE SCALE GENOMIC DNA]</scope>
    <source>
        <strain evidence="1">DV1</strain>
        <tissue evidence="1">Whole organism</tissue>
    </source>
</reference>
<organism evidence="1 2">
    <name type="scientific">Macrostomum lignano</name>
    <dbReference type="NCBI Taxonomy" id="282301"/>
    <lineage>
        <taxon>Eukaryota</taxon>
        <taxon>Metazoa</taxon>
        <taxon>Spiralia</taxon>
        <taxon>Lophotrochozoa</taxon>
        <taxon>Platyhelminthes</taxon>
        <taxon>Rhabditophora</taxon>
        <taxon>Macrostomorpha</taxon>
        <taxon>Macrostomida</taxon>
        <taxon>Macrostomidae</taxon>
        <taxon>Macrostomum</taxon>
    </lineage>
</organism>
<dbReference type="EMBL" id="NIVC01001938">
    <property type="protein sequence ID" value="PAA62424.1"/>
    <property type="molecule type" value="Genomic_DNA"/>
</dbReference>
<dbReference type="SUPFAM" id="SSF52540">
    <property type="entry name" value="P-loop containing nucleoside triphosphate hydrolases"/>
    <property type="match status" value="1"/>
</dbReference>
<comment type="caution">
    <text evidence="1">The sequence shown here is derived from an EMBL/GenBank/DDBJ whole genome shotgun (WGS) entry which is preliminary data.</text>
</comment>
<evidence type="ECO:0000313" key="2">
    <source>
        <dbReference type="Proteomes" id="UP000215902"/>
    </source>
</evidence>
<protein>
    <submittedName>
        <fullName evidence="1">Uncharacterized protein</fullName>
    </submittedName>
</protein>
<evidence type="ECO:0000313" key="1">
    <source>
        <dbReference type="EMBL" id="PAA62424.1"/>
    </source>
</evidence>
<dbReference type="Proteomes" id="UP000215902">
    <property type="component" value="Unassembled WGS sequence"/>
</dbReference>
<accession>A0A267EN68</accession>